<dbReference type="Pfam" id="PF14276">
    <property type="entry name" value="DUF4363"/>
    <property type="match status" value="1"/>
</dbReference>
<evidence type="ECO:0000313" key="3">
    <source>
        <dbReference type="Proteomes" id="UP000295504"/>
    </source>
</evidence>
<dbReference type="RefSeq" id="WP_132849197.1">
    <property type="nucleotide sequence ID" value="NZ_CP058648.1"/>
</dbReference>
<feature type="transmembrane region" description="Helical" evidence="1">
    <location>
        <begin position="6"/>
        <end position="25"/>
    </location>
</feature>
<dbReference type="AlphaFoldDB" id="A0A4R2TBD7"/>
<evidence type="ECO:0000313" key="2">
    <source>
        <dbReference type="EMBL" id="TCP99695.1"/>
    </source>
</evidence>
<keyword evidence="3" id="KW-1185">Reference proteome</keyword>
<dbReference type="EMBL" id="SLYC01000035">
    <property type="protein sequence ID" value="TCP99695.1"/>
    <property type="molecule type" value="Genomic_DNA"/>
</dbReference>
<dbReference type="Proteomes" id="UP000295504">
    <property type="component" value="Unassembled WGS sequence"/>
</dbReference>
<proteinExistence type="predicted"/>
<gene>
    <name evidence="2" type="ORF">EDD79_103530</name>
</gene>
<dbReference type="InterPro" id="IPR025373">
    <property type="entry name" value="DUF4363"/>
</dbReference>
<keyword evidence="1" id="KW-0472">Membrane</keyword>
<protein>
    <submittedName>
        <fullName evidence="2">Uncharacterized protein DUF4363</fullName>
    </submittedName>
</protein>
<name>A0A4R2TBD7_9FIRM</name>
<dbReference type="OrthoDB" id="3034917at2"/>
<reference evidence="2 3" key="1">
    <citation type="submission" date="2019-03" db="EMBL/GenBank/DDBJ databases">
        <title>Genomic Encyclopedia of Type Strains, Phase IV (KMG-IV): sequencing the most valuable type-strain genomes for metagenomic binning, comparative biology and taxonomic classification.</title>
        <authorList>
            <person name="Goeker M."/>
        </authorList>
    </citation>
    <scope>NUCLEOTIDE SEQUENCE [LARGE SCALE GENOMIC DNA]</scope>
    <source>
        <strain evidence="2 3">DSM 100013</strain>
    </source>
</reference>
<evidence type="ECO:0000256" key="1">
    <source>
        <dbReference type="SAM" id="Phobius"/>
    </source>
</evidence>
<organism evidence="2 3">
    <name type="scientific">Serpentinicella alkaliphila</name>
    <dbReference type="NCBI Taxonomy" id="1734049"/>
    <lineage>
        <taxon>Bacteria</taxon>
        <taxon>Bacillati</taxon>
        <taxon>Bacillota</taxon>
        <taxon>Clostridia</taxon>
        <taxon>Peptostreptococcales</taxon>
        <taxon>Natronincolaceae</taxon>
        <taxon>Serpentinicella</taxon>
    </lineage>
</organism>
<keyword evidence="1" id="KW-1133">Transmembrane helix</keyword>
<sequence>MKVVIITVVILIIFFAGTMYINQLVEQNVKEMIAVIKDLDKAIESRNWEEANEYIGKLDDSWSHGKKIWPLFMEHAEVDSIDALTIKIKRFIDIEEREMALGEIVSLEEMLNHIIHKQSLKLSNIL</sequence>
<accession>A0A4R2TBD7</accession>
<keyword evidence="1" id="KW-0812">Transmembrane</keyword>
<comment type="caution">
    <text evidence="2">The sequence shown here is derived from an EMBL/GenBank/DDBJ whole genome shotgun (WGS) entry which is preliminary data.</text>
</comment>